<gene>
    <name evidence="2" type="ORF">MM415A02074_0008</name>
    <name evidence="1" type="ORF">MM415B00475_0020</name>
</gene>
<evidence type="ECO:0000313" key="1">
    <source>
        <dbReference type="EMBL" id="QJA64686.1"/>
    </source>
</evidence>
<dbReference type="AlphaFoldDB" id="A0A6M3JW38"/>
<accession>A0A6M3JW38</accession>
<protein>
    <submittedName>
        <fullName evidence="2">Uncharacterized protein</fullName>
    </submittedName>
</protein>
<proteinExistence type="predicted"/>
<sequence length="70" mass="7599">MAFSITDYALENTEVRMSGDELNITLTQDGLDTVGTMIENGPDGNPITDYYTPRICKPLKGCPLCGTVNL</sequence>
<organism evidence="2">
    <name type="scientific">viral metagenome</name>
    <dbReference type="NCBI Taxonomy" id="1070528"/>
    <lineage>
        <taxon>unclassified sequences</taxon>
        <taxon>metagenomes</taxon>
        <taxon>organismal metagenomes</taxon>
    </lineage>
</organism>
<dbReference type="EMBL" id="MT141524">
    <property type="protein sequence ID" value="QJA64686.1"/>
    <property type="molecule type" value="Genomic_DNA"/>
</dbReference>
<name>A0A6M3JW38_9ZZZZ</name>
<reference evidence="2" key="1">
    <citation type="submission" date="2020-03" db="EMBL/GenBank/DDBJ databases">
        <title>The deep terrestrial virosphere.</title>
        <authorList>
            <person name="Holmfeldt K."/>
            <person name="Nilsson E."/>
            <person name="Simone D."/>
            <person name="Lopez-Fernandez M."/>
            <person name="Wu X."/>
            <person name="de Brujin I."/>
            <person name="Lundin D."/>
            <person name="Andersson A."/>
            <person name="Bertilsson S."/>
            <person name="Dopson M."/>
        </authorList>
    </citation>
    <scope>NUCLEOTIDE SEQUENCE</scope>
    <source>
        <strain evidence="2">MM415A02074</strain>
        <strain evidence="1">MM415B00475</strain>
    </source>
</reference>
<evidence type="ECO:0000313" key="2">
    <source>
        <dbReference type="EMBL" id="QJA74230.1"/>
    </source>
</evidence>
<dbReference type="EMBL" id="MT142083">
    <property type="protein sequence ID" value="QJA74230.1"/>
    <property type="molecule type" value="Genomic_DNA"/>
</dbReference>